<feature type="domain" description="DUF4340" evidence="1">
    <location>
        <begin position="81"/>
        <end position="253"/>
    </location>
</feature>
<name>A0AA52EJ94_9PROT</name>
<dbReference type="AlphaFoldDB" id="A0AA52EJ94"/>
<dbReference type="Proteomes" id="UP001268683">
    <property type="component" value="Chromosome"/>
</dbReference>
<gene>
    <name evidence="2" type="ORF">QGN29_02810</name>
</gene>
<dbReference type="RefSeq" id="WP_310799152.1">
    <property type="nucleotide sequence ID" value="NZ_CP123872.1"/>
</dbReference>
<keyword evidence="3" id="KW-1185">Reference proteome</keyword>
<proteinExistence type="predicted"/>
<dbReference type="Pfam" id="PF14238">
    <property type="entry name" value="DUF4340"/>
    <property type="match status" value="1"/>
</dbReference>
<reference evidence="2" key="1">
    <citation type="submission" date="2023-04" db="EMBL/GenBank/DDBJ databases">
        <title>Complete genome sequence of Temperatibacter marinus.</title>
        <authorList>
            <person name="Rong J.-C."/>
            <person name="Yi M.-L."/>
            <person name="Zhao Q."/>
        </authorList>
    </citation>
    <scope>NUCLEOTIDE SEQUENCE</scope>
    <source>
        <strain evidence="2">NBRC 110045</strain>
    </source>
</reference>
<dbReference type="EMBL" id="CP123872">
    <property type="protein sequence ID" value="WND03299.1"/>
    <property type="molecule type" value="Genomic_DNA"/>
</dbReference>
<evidence type="ECO:0000313" key="2">
    <source>
        <dbReference type="EMBL" id="WND03299.1"/>
    </source>
</evidence>
<evidence type="ECO:0000259" key="1">
    <source>
        <dbReference type="Pfam" id="PF14238"/>
    </source>
</evidence>
<sequence>MSMRMTDFLGYLTLFVLLWAIWILFGEDPNKHQGGRGEIFLEGLSEKANDISSFSLTKDGESLHITKQITGWSVSKPGAFTNFPVKEGAVSSFVSSLMVSERAEPKTTDENRFPKLDLGHKATEIKILGTAGQEIKTFQLGRHREIQGKSISYVYQPSDTRAWMVRGMPTASVKVSAWVSNPVISIQRNQIQSMTLKDGTEITHHEGTLSLRSLTEKETLVEAFEIGLILNSLAQMTVTDILDASDKEYQRLETVHLTLTDGQVITAETVAIKNEIWIKISGEADLAPWLFKLSNDNLARLMSQRSDLVIIAAPAS</sequence>
<dbReference type="InterPro" id="IPR025641">
    <property type="entry name" value="DUF4340"/>
</dbReference>
<organism evidence="2 3">
    <name type="scientific">Temperatibacter marinus</name>
    <dbReference type="NCBI Taxonomy" id="1456591"/>
    <lineage>
        <taxon>Bacteria</taxon>
        <taxon>Pseudomonadati</taxon>
        <taxon>Pseudomonadota</taxon>
        <taxon>Alphaproteobacteria</taxon>
        <taxon>Kordiimonadales</taxon>
        <taxon>Temperatibacteraceae</taxon>
        <taxon>Temperatibacter</taxon>
    </lineage>
</organism>
<evidence type="ECO:0000313" key="3">
    <source>
        <dbReference type="Proteomes" id="UP001268683"/>
    </source>
</evidence>
<protein>
    <submittedName>
        <fullName evidence="2">DUF4340 domain-containing protein</fullName>
    </submittedName>
</protein>
<accession>A0AA52EJ94</accession>
<dbReference type="KEGG" id="tmk:QGN29_02810"/>